<feature type="transmembrane region" description="Helical" evidence="1">
    <location>
        <begin position="101"/>
        <end position="119"/>
    </location>
</feature>
<keyword evidence="3" id="KW-1185">Reference proteome</keyword>
<feature type="transmembrane region" description="Helical" evidence="1">
    <location>
        <begin position="131"/>
        <end position="151"/>
    </location>
</feature>
<evidence type="ECO:0008006" key="4">
    <source>
        <dbReference type="Google" id="ProtNLM"/>
    </source>
</evidence>
<protein>
    <recommendedName>
        <fullName evidence="4">DUF2637 domain-containing protein</fullName>
    </recommendedName>
</protein>
<accession>A0ABP8QG60</accession>
<sequence>MRQSLSEKSGIPTAAPGGRRFTGYAVAAAMALSVVLAAAAIVDQSGGRTLVDHAAAVYASSGKRPSAGLLYGLVYSVAVIDALLWLLVLRAARSHRRSAPVLTVTGIVVSAGLAALLLASSEYGERIFPPLWGVLAILPAVAGVVAATFLLRRA</sequence>
<dbReference type="EMBL" id="BAABHF010000028">
    <property type="protein sequence ID" value="GAA4502704.1"/>
    <property type="molecule type" value="Genomic_DNA"/>
</dbReference>
<keyword evidence="1" id="KW-0472">Membrane</keyword>
<name>A0ABP8QG60_9ACTN</name>
<keyword evidence="1" id="KW-1133">Transmembrane helix</keyword>
<feature type="transmembrane region" description="Helical" evidence="1">
    <location>
        <begin position="21"/>
        <end position="42"/>
    </location>
</feature>
<keyword evidence="1" id="KW-0812">Transmembrane</keyword>
<comment type="caution">
    <text evidence="2">The sequence shown here is derived from an EMBL/GenBank/DDBJ whole genome shotgun (WGS) entry which is preliminary data.</text>
</comment>
<gene>
    <name evidence="2" type="ORF">GCM10023191_054630</name>
</gene>
<feature type="transmembrane region" description="Helical" evidence="1">
    <location>
        <begin position="69"/>
        <end position="89"/>
    </location>
</feature>
<dbReference type="Proteomes" id="UP001500503">
    <property type="component" value="Unassembled WGS sequence"/>
</dbReference>
<evidence type="ECO:0000256" key="1">
    <source>
        <dbReference type="SAM" id="Phobius"/>
    </source>
</evidence>
<reference evidence="3" key="1">
    <citation type="journal article" date="2019" name="Int. J. Syst. Evol. Microbiol.">
        <title>The Global Catalogue of Microorganisms (GCM) 10K type strain sequencing project: providing services to taxonomists for standard genome sequencing and annotation.</title>
        <authorList>
            <consortium name="The Broad Institute Genomics Platform"/>
            <consortium name="The Broad Institute Genome Sequencing Center for Infectious Disease"/>
            <person name="Wu L."/>
            <person name="Ma J."/>
        </authorList>
    </citation>
    <scope>NUCLEOTIDE SEQUENCE [LARGE SCALE GENOMIC DNA]</scope>
    <source>
        <strain evidence="3">JCM 17933</strain>
    </source>
</reference>
<evidence type="ECO:0000313" key="3">
    <source>
        <dbReference type="Proteomes" id="UP001500503"/>
    </source>
</evidence>
<proteinExistence type="predicted"/>
<evidence type="ECO:0000313" key="2">
    <source>
        <dbReference type="EMBL" id="GAA4502704.1"/>
    </source>
</evidence>
<organism evidence="2 3">
    <name type="scientific">Actinoallomurus oryzae</name>
    <dbReference type="NCBI Taxonomy" id="502180"/>
    <lineage>
        <taxon>Bacteria</taxon>
        <taxon>Bacillati</taxon>
        <taxon>Actinomycetota</taxon>
        <taxon>Actinomycetes</taxon>
        <taxon>Streptosporangiales</taxon>
        <taxon>Thermomonosporaceae</taxon>
        <taxon>Actinoallomurus</taxon>
    </lineage>
</organism>
<dbReference type="RefSeq" id="WP_345468744.1">
    <property type="nucleotide sequence ID" value="NZ_BAABHF010000028.1"/>
</dbReference>